<evidence type="ECO:0000259" key="1">
    <source>
        <dbReference type="Pfam" id="PF01882"/>
    </source>
</evidence>
<keyword evidence="3" id="KW-1185">Reference proteome</keyword>
<dbReference type="InterPro" id="IPR002881">
    <property type="entry name" value="DUF58"/>
</dbReference>
<comment type="caution">
    <text evidence="2">The sequence shown here is derived from an EMBL/GenBank/DDBJ whole genome shotgun (WGS) entry which is preliminary data.</text>
</comment>
<dbReference type="PANTHER" id="PTHR33608:SF6">
    <property type="entry name" value="BLL2464 PROTEIN"/>
    <property type="match status" value="1"/>
</dbReference>
<dbReference type="RefSeq" id="WP_379140703.1">
    <property type="nucleotide sequence ID" value="NZ_JBHUEN010000013.1"/>
</dbReference>
<organism evidence="2 3">
    <name type="scientific">Paracoccus pacificus</name>
    <dbReference type="NCBI Taxonomy" id="1463598"/>
    <lineage>
        <taxon>Bacteria</taxon>
        <taxon>Pseudomonadati</taxon>
        <taxon>Pseudomonadota</taxon>
        <taxon>Alphaproteobacteria</taxon>
        <taxon>Rhodobacterales</taxon>
        <taxon>Paracoccaceae</taxon>
        <taxon>Paracoccus</taxon>
    </lineage>
</organism>
<protein>
    <submittedName>
        <fullName evidence="2">DUF58 domain-containing protein</fullName>
    </submittedName>
</protein>
<evidence type="ECO:0000313" key="3">
    <source>
        <dbReference type="Proteomes" id="UP001597213"/>
    </source>
</evidence>
<dbReference type="EMBL" id="JBHUEN010000013">
    <property type="protein sequence ID" value="MFD1881121.1"/>
    <property type="molecule type" value="Genomic_DNA"/>
</dbReference>
<dbReference type="Proteomes" id="UP001597213">
    <property type="component" value="Unassembled WGS sequence"/>
</dbReference>
<name>A0ABW4R4G5_9RHOB</name>
<reference evidence="3" key="1">
    <citation type="journal article" date="2019" name="Int. J. Syst. Evol. Microbiol.">
        <title>The Global Catalogue of Microorganisms (GCM) 10K type strain sequencing project: providing services to taxonomists for standard genome sequencing and annotation.</title>
        <authorList>
            <consortium name="The Broad Institute Genomics Platform"/>
            <consortium name="The Broad Institute Genome Sequencing Center for Infectious Disease"/>
            <person name="Wu L."/>
            <person name="Ma J."/>
        </authorList>
    </citation>
    <scope>NUCLEOTIDE SEQUENCE [LARGE SCALE GENOMIC DNA]</scope>
    <source>
        <strain evidence="3">CCUG 56029</strain>
    </source>
</reference>
<accession>A0ABW4R4G5</accession>
<feature type="domain" description="DUF58" evidence="1">
    <location>
        <begin position="52"/>
        <end position="253"/>
    </location>
</feature>
<dbReference type="Pfam" id="PF01882">
    <property type="entry name" value="DUF58"/>
    <property type="match status" value="1"/>
</dbReference>
<evidence type="ECO:0000313" key="2">
    <source>
        <dbReference type="EMBL" id="MFD1881121.1"/>
    </source>
</evidence>
<dbReference type="PANTHER" id="PTHR33608">
    <property type="entry name" value="BLL2464 PROTEIN"/>
    <property type="match status" value="1"/>
</dbReference>
<gene>
    <name evidence="2" type="ORF">ACFSCT_05250</name>
</gene>
<proteinExistence type="predicted"/>
<sequence length="290" mass="31011">MISAPEALRRDAQSALDGLPALVLAAERLAATVLPGAHGLRRAGAGEDFWQYRAASAGDSLRMIDWRRSARSDAEFVRDRERQTAQAAMLWVSDGLSMDYAGAPDRPSKGSRARTIALALGIALIRGHERVAVLGQGAARPGRSQITRLAHGLSLPGPGTEDAAPPVTALRPHQRVVLISDFLGDPAPVQAFLAQAAGMGVGGAIVQVLDPDEEVFPFSGAILFQDISGARRHDTRDAAGLRREYLDRLAQRRALLAETARKAGWHFTHHDTAAAPATALMWLYSVLGQV</sequence>